<organism evidence="1">
    <name type="scientific">Ophidiomyces ophidiicola</name>
    <dbReference type="NCBI Taxonomy" id="1387563"/>
    <lineage>
        <taxon>Eukaryota</taxon>
        <taxon>Fungi</taxon>
        <taxon>Dikarya</taxon>
        <taxon>Ascomycota</taxon>
        <taxon>Pezizomycotina</taxon>
        <taxon>Eurotiomycetes</taxon>
        <taxon>Eurotiomycetidae</taxon>
        <taxon>Onygenales</taxon>
        <taxon>Onygenaceae</taxon>
        <taxon>Ophidiomyces</taxon>
    </lineage>
</organism>
<name>A0ACB8V5R8_9EURO</name>
<comment type="caution">
    <text evidence="1">The sequence shown here is derived from an EMBL/GenBank/DDBJ whole genome shotgun (WGS) entry which is preliminary data.</text>
</comment>
<protein>
    <submittedName>
        <fullName evidence="1">Uncharacterized protein</fullName>
    </submittedName>
</protein>
<reference evidence="1" key="1">
    <citation type="journal article" date="2022" name="bioRxiv">
        <title>Population genetic analysis of Ophidiomyces ophidiicola, the causative agent of snake fungal disease, indicates recent introductions to the USA.</title>
        <authorList>
            <person name="Ladner J.T."/>
            <person name="Palmer J.M."/>
            <person name="Ettinger C.L."/>
            <person name="Stajich J.E."/>
            <person name="Farrell T.M."/>
            <person name="Glorioso B.M."/>
            <person name="Lawson B."/>
            <person name="Price S.J."/>
            <person name="Stengle A.G."/>
            <person name="Grear D.A."/>
            <person name="Lorch J.M."/>
        </authorList>
    </citation>
    <scope>NUCLEOTIDE SEQUENCE</scope>
    <source>
        <strain evidence="1">NWHC 24266-5</strain>
    </source>
</reference>
<gene>
    <name evidence="1" type="ORF">LOY88_000473</name>
</gene>
<dbReference type="EMBL" id="JALBCA010000005">
    <property type="protein sequence ID" value="KAI2392677.1"/>
    <property type="molecule type" value="Genomic_DNA"/>
</dbReference>
<accession>A0ACB8V5R8</accession>
<sequence length="154" mass="16300">MLFRYLSLAALAATSVAAGGVGSAIVENHCPFTVYLWSVGGSIGPKNTLGSGAVYKEQFRRDPQSGGIAVKITTVNDGLFNGSPQTNFAYSLTDTQVFYDMSDVMGDPFRGYTLLAHPSKDGCGDIYWENGVPPAGSQVKSCVKSSDVTLTLCK</sequence>
<evidence type="ECO:0000313" key="1">
    <source>
        <dbReference type="EMBL" id="KAI2392677.1"/>
    </source>
</evidence>
<proteinExistence type="predicted"/>